<evidence type="ECO:0000313" key="7">
    <source>
        <dbReference type="EMBL" id="KAA6133145.1"/>
    </source>
</evidence>
<dbReference type="GO" id="GO:0020037">
    <property type="term" value="F:heme binding"/>
    <property type="evidence" value="ECO:0007669"/>
    <property type="project" value="InterPro"/>
</dbReference>
<feature type="domain" description="Cytochrome c" evidence="6">
    <location>
        <begin position="122"/>
        <end position="229"/>
    </location>
</feature>
<dbReference type="NCBIfam" id="TIGR04485">
    <property type="entry name" value="thiosulf_SoxX"/>
    <property type="match status" value="1"/>
</dbReference>
<dbReference type="GO" id="GO:0009055">
    <property type="term" value="F:electron transfer activity"/>
    <property type="evidence" value="ECO:0007669"/>
    <property type="project" value="InterPro"/>
</dbReference>
<dbReference type="AlphaFoldDB" id="A0A5M8BEU4"/>
<dbReference type="EMBL" id="VWRN01000006">
    <property type="protein sequence ID" value="KAA6133145.1"/>
    <property type="molecule type" value="Genomic_DNA"/>
</dbReference>
<feature type="signal peptide" evidence="5">
    <location>
        <begin position="1"/>
        <end position="30"/>
    </location>
</feature>
<dbReference type="PROSITE" id="PS51007">
    <property type="entry name" value="CYTC"/>
    <property type="match status" value="1"/>
</dbReference>
<keyword evidence="5" id="KW-0732">Signal</keyword>
<dbReference type="SUPFAM" id="SSF46626">
    <property type="entry name" value="Cytochrome c"/>
    <property type="match status" value="1"/>
</dbReference>
<evidence type="ECO:0000256" key="2">
    <source>
        <dbReference type="ARBA" id="ARBA00022723"/>
    </source>
</evidence>
<name>A0A5M8BEU4_9BURK</name>
<sequence>MIQTKQSRLRGAAAVAVSAALAVIAAPAMAQERAASPRAASKTPAKVADIPSVSDADMMRMIATSFSSKGPATVQGVIERDDMQKVCSDYPDRSKVPAAVAKKVEAAEQQKIRYPADNRWLGDWKEGEKVAQLGRGMQFSDPPGGVNGGNCYACHQMTKAEISFGNIGPSLYQYGKLRGNSEAVLKYTWGKIWDSNAFAACSNMPRFGHKGILTEQQIRDVMALLLDPASPVNQ</sequence>
<protein>
    <submittedName>
        <fullName evidence="7">Sulfur oxidation c-type cytochrome SoxX</fullName>
    </submittedName>
</protein>
<dbReference type="Pfam" id="PF00034">
    <property type="entry name" value="Cytochrom_C"/>
    <property type="match status" value="1"/>
</dbReference>
<dbReference type="Proteomes" id="UP000324324">
    <property type="component" value="Unassembled WGS sequence"/>
</dbReference>
<dbReference type="InterPro" id="IPR036909">
    <property type="entry name" value="Cyt_c-like_dom_sf"/>
</dbReference>
<dbReference type="InterPro" id="IPR030999">
    <property type="entry name" value="Thiosulf_SoxX"/>
</dbReference>
<evidence type="ECO:0000256" key="5">
    <source>
        <dbReference type="SAM" id="SignalP"/>
    </source>
</evidence>
<organism evidence="7 8">
    <name type="scientific">Cupriavidus cauae</name>
    <dbReference type="NCBI Taxonomy" id="2608999"/>
    <lineage>
        <taxon>Bacteria</taxon>
        <taxon>Pseudomonadati</taxon>
        <taxon>Pseudomonadota</taxon>
        <taxon>Betaproteobacteria</taxon>
        <taxon>Burkholderiales</taxon>
        <taxon>Burkholderiaceae</taxon>
        <taxon>Cupriavidus</taxon>
    </lineage>
</organism>
<evidence type="ECO:0000259" key="6">
    <source>
        <dbReference type="PROSITE" id="PS51007"/>
    </source>
</evidence>
<proteinExistence type="predicted"/>
<keyword evidence="2 4" id="KW-0479">Metal-binding</keyword>
<keyword evidence="3 4" id="KW-0408">Iron</keyword>
<reference evidence="7 8" key="1">
    <citation type="submission" date="2019-09" db="EMBL/GenBank/DDBJ databases">
        <title>Isolation of a novel species in the genus Cupriavidus from patients with sepsis using whole genome sequencing.</title>
        <authorList>
            <person name="Kweon O.J."/>
            <person name="Lee M.-K."/>
        </authorList>
    </citation>
    <scope>NUCLEOTIDE SEQUENCE [LARGE SCALE GENOMIC DNA]</scope>
    <source>
        <strain evidence="7 8">MKL-01</strain>
    </source>
</reference>
<evidence type="ECO:0000256" key="3">
    <source>
        <dbReference type="ARBA" id="ARBA00023004"/>
    </source>
</evidence>
<comment type="caution">
    <text evidence="7">The sequence shown here is derived from an EMBL/GenBank/DDBJ whole genome shotgun (WGS) entry which is preliminary data.</text>
</comment>
<evidence type="ECO:0000313" key="8">
    <source>
        <dbReference type="Proteomes" id="UP000324324"/>
    </source>
</evidence>
<gene>
    <name evidence="7" type="primary">soxX</name>
    <name evidence="7" type="ORF">F1599_01645</name>
</gene>
<keyword evidence="1 4" id="KW-0349">Heme</keyword>
<dbReference type="GO" id="GO:0046872">
    <property type="term" value="F:metal ion binding"/>
    <property type="evidence" value="ECO:0007669"/>
    <property type="project" value="UniProtKB-KW"/>
</dbReference>
<accession>A0A5M8BEU4</accession>
<dbReference type="RefSeq" id="WP_150081982.1">
    <property type="nucleotide sequence ID" value="NZ_VWRN01000006.1"/>
</dbReference>
<keyword evidence="8" id="KW-1185">Reference proteome</keyword>
<feature type="chain" id="PRO_5024439341" evidence="5">
    <location>
        <begin position="31"/>
        <end position="234"/>
    </location>
</feature>
<dbReference type="Gene3D" id="1.10.760.10">
    <property type="entry name" value="Cytochrome c-like domain"/>
    <property type="match status" value="1"/>
</dbReference>
<evidence type="ECO:0000256" key="4">
    <source>
        <dbReference type="PROSITE-ProRule" id="PRU00433"/>
    </source>
</evidence>
<dbReference type="InterPro" id="IPR009056">
    <property type="entry name" value="Cyt_c-like_dom"/>
</dbReference>
<evidence type="ECO:0000256" key="1">
    <source>
        <dbReference type="ARBA" id="ARBA00022617"/>
    </source>
</evidence>